<proteinExistence type="predicted"/>
<reference evidence="2 3" key="1">
    <citation type="submission" date="2022-10" db="EMBL/GenBank/DDBJ databases">
        <title>The complete genomes of actinobacterial strains from the NBC collection.</title>
        <authorList>
            <person name="Joergensen T.S."/>
            <person name="Alvarez Arevalo M."/>
            <person name="Sterndorff E.B."/>
            <person name="Faurdal D."/>
            <person name="Vuksanovic O."/>
            <person name="Mourched A.-S."/>
            <person name="Charusanti P."/>
            <person name="Shaw S."/>
            <person name="Blin K."/>
            <person name="Weber T."/>
        </authorList>
    </citation>
    <scope>NUCLEOTIDE SEQUENCE [LARGE SCALE GENOMIC DNA]</scope>
    <source>
        <strain evidence="2 3">NBC 01774</strain>
    </source>
</reference>
<feature type="region of interest" description="Disordered" evidence="1">
    <location>
        <begin position="148"/>
        <end position="189"/>
    </location>
</feature>
<keyword evidence="3" id="KW-1185">Reference proteome</keyword>
<dbReference type="InterPro" id="IPR011024">
    <property type="entry name" value="G_crystallin-like"/>
</dbReference>
<protein>
    <submittedName>
        <fullName evidence="2">Uncharacterized protein</fullName>
    </submittedName>
</protein>
<dbReference type="SUPFAM" id="SSF49695">
    <property type="entry name" value="gamma-Crystallin-like"/>
    <property type="match status" value="1"/>
</dbReference>
<evidence type="ECO:0000256" key="1">
    <source>
        <dbReference type="SAM" id="MobiDB-lite"/>
    </source>
</evidence>
<evidence type="ECO:0000313" key="3">
    <source>
        <dbReference type="Proteomes" id="UP001344251"/>
    </source>
</evidence>
<accession>A0ABZ1FSS7</accession>
<dbReference type="Pfam" id="PF03995">
    <property type="entry name" value="Inhibitor_I36"/>
    <property type="match status" value="1"/>
</dbReference>
<sequence>MRNQVLDLISAIAAGDATRAEVVAALRNEGIDSLDVLVDILAHVTRKSSRNEALTHPVDLQRTSLQSKPQSHRPTVHKIPRLPFLLRGTLYDPEDIERFNGQELHFVAAQTGDCTLVIDDRELMERWWQLSSLSAAAKGYQHGGYHWSSGVRPQGNPAPTVPSLPEPEIPSPHGTSGPEGYGTASAPPGPPRTVFWEDANYEGSSIELKAHRGYHDLTEVPYTFFGTGDWNDTISSVQMIYTNFAVLYEHVDLAGSTFTCYHGEPNLTQHGWNDRASSLETW</sequence>
<dbReference type="Proteomes" id="UP001344251">
    <property type="component" value="Chromosome"/>
</dbReference>
<feature type="compositionally biased region" description="Pro residues" evidence="1">
    <location>
        <begin position="159"/>
        <end position="170"/>
    </location>
</feature>
<gene>
    <name evidence="2" type="ORF">OG863_39290</name>
</gene>
<dbReference type="RefSeq" id="WP_326623114.1">
    <property type="nucleotide sequence ID" value="NZ_CP109106.1"/>
</dbReference>
<organism evidence="2 3">
    <name type="scientific">Streptomyces decoyicus</name>
    <dbReference type="NCBI Taxonomy" id="249567"/>
    <lineage>
        <taxon>Bacteria</taxon>
        <taxon>Bacillati</taxon>
        <taxon>Actinomycetota</taxon>
        <taxon>Actinomycetes</taxon>
        <taxon>Kitasatosporales</taxon>
        <taxon>Streptomycetaceae</taxon>
        <taxon>Streptomyces</taxon>
    </lineage>
</organism>
<name>A0ABZ1FSS7_9ACTN</name>
<dbReference type="EMBL" id="CP109106">
    <property type="protein sequence ID" value="WSB73509.1"/>
    <property type="molecule type" value="Genomic_DNA"/>
</dbReference>
<dbReference type="Gene3D" id="2.60.20.10">
    <property type="entry name" value="Crystallins"/>
    <property type="match status" value="1"/>
</dbReference>
<evidence type="ECO:0000313" key="2">
    <source>
        <dbReference type="EMBL" id="WSB73509.1"/>
    </source>
</evidence>